<evidence type="ECO:0000313" key="4">
    <source>
        <dbReference type="EMBL" id="EPS67420.1"/>
    </source>
</evidence>
<dbReference type="InterPro" id="IPR016163">
    <property type="entry name" value="Ald_DH_C"/>
</dbReference>
<accession>S8CL25</accession>
<name>S8CL25_9LAMI</name>
<proteinExistence type="inferred from homology"/>
<dbReference type="InterPro" id="IPR012394">
    <property type="entry name" value="Aldehyde_DH_NAD(P)"/>
</dbReference>
<evidence type="ECO:0000256" key="1">
    <source>
        <dbReference type="ARBA" id="ARBA00009986"/>
    </source>
</evidence>
<dbReference type="GO" id="GO:0006081">
    <property type="term" value="P:aldehyde metabolic process"/>
    <property type="evidence" value="ECO:0007669"/>
    <property type="project" value="InterPro"/>
</dbReference>
<dbReference type="SUPFAM" id="SSF53720">
    <property type="entry name" value="ALDH-like"/>
    <property type="match status" value="1"/>
</dbReference>
<dbReference type="Gene3D" id="3.40.309.10">
    <property type="entry name" value="Aldehyde Dehydrogenase, Chain A, domain 2"/>
    <property type="match status" value="1"/>
</dbReference>
<dbReference type="EMBL" id="AUSU01003121">
    <property type="protein sequence ID" value="EPS67420.1"/>
    <property type="molecule type" value="Genomic_DNA"/>
</dbReference>
<reference evidence="4 5" key="1">
    <citation type="journal article" date="2013" name="BMC Genomics">
        <title>The miniature genome of a carnivorous plant Genlisea aurea contains a low number of genes and short non-coding sequences.</title>
        <authorList>
            <person name="Leushkin E.V."/>
            <person name="Sutormin R.A."/>
            <person name="Nabieva E.R."/>
            <person name="Penin A.A."/>
            <person name="Kondrashov A.S."/>
            <person name="Logacheva M.D."/>
        </authorList>
    </citation>
    <scope>NUCLEOTIDE SEQUENCE [LARGE SCALE GENOMIC DNA]</scope>
</reference>
<comment type="similarity">
    <text evidence="1">Belongs to the aldehyde dehydrogenase family.</text>
</comment>
<evidence type="ECO:0000256" key="2">
    <source>
        <dbReference type="ARBA" id="ARBA00023002"/>
    </source>
</evidence>
<dbReference type="GO" id="GO:0005737">
    <property type="term" value="C:cytoplasm"/>
    <property type="evidence" value="ECO:0007669"/>
    <property type="project" value="TreeGrafter"/>
</dbReference>
<dbReference type="Pfam" id="PF00171">
    <property type="entry name" value="Aldedh"/>
    <property type="match status" value="1"/>
</dbReference>
<dbReference type="InterPro" id="IPR015590">
    <property type="entry name" value="Aldehyde_DH_dom"/>
</dbReference>
<keyword evidence="2" id="KW-0560">Oxidoreductase</keyword>
<organism evidence="4 5">
    <name type="scientific">Genlisea aurea</name>
    <dbReference type="NCBI Taxonomy" id="192259"/>
    <lineage>
        <taxon>Eukaryota</taxon>
        <taxon>Viridiplantae</taxon>
        <taxon>Streptophyta</taxon>
        <taxon>Embryophyta</taxon>
        <taxon>Tracheophyta</taxon>
        <taxon>Spermatophyta</taxon>
        <taxon>Magnoliopsida</taxon>
        <taxon>eudicotyledons</taxon>
        <taxon>Gunneridae</taxon>
        <taxon>Pentapetalae</taxon>
        <taxon>asterids</taxon>
        <taxon>lamiids</taxon>
        <taxon>Lamiales</taxon>
        <taxon>Lentibulariaceae</taxon>
        <taxon>Genlisea</taxon>
    </lineage>
</organism>
<feature type="domain" description="Aldehyde dehydrogenase" evidence="3">
    <location>
        <begin position="4"/>
        <end position="225"/>
    </location>
</feature>
<dbReference type="InterPro" id="IPR016161">
    <property type="entry name" value="Ald_DH/histidinol_DH"/>
</dbReference>
<dbReference type="Gene3D" id="3.40.605.10">
    <property type="entry name" value="Aldehyde Dehydrogenase, Chain A, domain 1"/>
    <property type="match status" value="1"/>
</dbReference>
<dbReference type="Proteomes" id="UP000015453">
    <property type="component" value="Unassembled WGS sequence"/>
</dbReference>
<dbReference type="FunFam" id="3.40.605.10:FF:000004">
    <property type="entry name" value="Aldehyde dehydrogenase"/>
    <property type="match status" value="1"/>
</dbReference>
<dbReference type="PANTHER" id="PTHR43570">
    <property type="entry name" value="ALDEHYDE DEHYDROGENASE"/>
    <property type="match status" value="1"/>
</dbReference>
<dbReference type="PANTHER" id="PTHR43570:SF16">
    <property type="entry name" value="ALDEHYDE DEHYDROGENASE TYPE III, ISOFORM Q"/>
    <property type="match status" value="1"/>
</dbReference>
<sequence length="225" mass="24395">MVDAEALVGELRSTFASGRTRSFDWRVSQLKAFIKILTYHEEEIVEALRSDLNKPQLEAVVHEIAPLLSACTRSLKKLKQWMKPQKVNTSLLTFPSSAKLMMEPLGVVLVISTWNYPVLLSLEPVVGAIAAGNAVVLKPSEVAPATSSLLAKVVGQYVDNSAIKVIEGGATETTALLEQKWDKIFYTGSSRIGRIVSTAAAKHLTPVLLELGGKCPAVVDEDINL</sequence>
<evidence type="ECO:0000259" key="3">
    <source>
        <dbReference type="Pfam" id="PF00171"/>
    </source>
</evidence>
<keyword evidence="5" id="KW-1185">Reference proteome</keyword>
<feature type="non-terminal residue" evidence="4">
    <location>
        <position position="225"/>
    </location>
</feature>
<gene>
    <name evidence="4" type="ORF">M569_07355</name>
</gene>
<dbReference type="AlphaFoldDB" id="S8CL25"/>
<dbReference type="InterPro" id="IPR016162">
    <property type="entry name" value="Ald_DH_N"/>
</dbReference>
<protein>
    <submittedName>
        <fullName evidence="4">Aldehyde dehydrogenase</fullName>
    </submittedName>
</protein>
<comment type="caution">
    <text evidence="4">The sequence shown here is derived from an EMBL/GenBank/DDBJ whole genome shotgun (WGS) entry which is preliminary data.</text>
</comment>
<dbReference type="GO" id="GO:0004029">
    <property type="term" value="F:aldehyde dehydrogenase (NAD+) activity"/>
    <property type="evidence" value="ECO:0007669"/>
    <property type="project" value="TreeGrafter"/>
</dbReference>
<dbReference type="OrthoDB" id="440325at2759"/>
<evidence type="ECO:0000313" key="5">
    <source>
        <dbReference type="Proteomes" id="UP000015453"/>
    </source>
</evidence>